<feature type="transmembrane region" description="Helical" evidence="6">
    <location>
        <begin position="28"/>
        <end position="46"/>
    </location>
</feature>
<proteinExistence type="predicted"/>
<feature type="transmembrane region" description="Helical" evidence="6">
    <location>
        <begin position="67"/>
        <end position="87"/>
    </location>
</feature>
<keyword evidence="3 6" id="KW-1133">Transmembrane helix</keyword>
<dbReference type="GO" id="GO:0016020">
    <property type="term" value="C:membrane"/>
    <property type="evidence" value="ECO:0007669"/>
    <property type="project" value="UniProtKB-SubCell"/>
</dbReference>
<keyword evidence="2 6" id="KW-0812">Transmembrane</keyword>
<organism evidence="7">
    <name type="scientific">Aureoumbra lagunensis</name>
    <dbReference type="NCBI Taxonomy" id="44058"/>
    <lineage>
        <taxon>Eukaryota</taxon>
        <taxon>Sar</taxon>
        <taxon>Stramenopiles</taxon>
        <taxon>Ochrophyta</taxon>
        <taxon>Pelagophyceae</taxon>
        <taxon>Pelagomonadales</taxon>
        <taxon>Aureoumbra</taxon>
    </lineage>
</organism>
<feature type="transmembrane region" description="Helical" evidence="6">
    <location>
        <begin position="219"/>
        <end position="237"/>
    </location>
</feature>
<name>A0A7S3K5F7_9STRA</name>
<dbReference type="EMBL" id="HBIJ01022559">
    <property type="protein sequence ID" value="CAE0373947.1"/>
    <property type="molecule type" value="Transcribed_RNA"/>
</dbReference>
<evidence type="ECO:0000256" key="6">
    <source>
        <dbReference type="SAM" id="Phobius"/>
    </source>
</evidence>
<evidence type="ECO:0000256" key="1">
    <source>
        <dbReference type="ARBA" id="ARBA00004141"/>
    </source>
</evidence>
<protein>
    <recommendedName>
        <fullName evidence="8">Sugar phosphate transporter domain-containing protein</fullName>
    </recommendedName>
</protein>
<reference evidence="7" key="1">
    <citation type="submission" date="2021-01" db="EMBL/GenBank/DDBJ databases">
        <authorList>
            <person name="Corre E."/>
            <person name="Pelletier E."/>
            <person name="Niang G."/>
            <person name="Scheremetjew M."/>
            <person name="Finn R."/>
            <person name="Kale V."/>
            <person name="Holt S."/>
            <person name="Cochrane G."/>
            <person name="Meng A."/>
            <person name="Brown T."/>
            <person name="Cohen L."/>
        </authorList>
    </citation>
    <scope>NUCLEOTIDE SEQUENCE</scope>
    <source>
        <strain evidence="7">CCMP1510</strain>
    </source>
</reference>
<evidence type="ECO:0000256" key="3">
    <source>
        <dbReference type="ARBA" id="ARBA00022989"/>
    </source>
</evidence>
<gene>
    <name evidence="7" type="ORF">ALAG00032_LOCUS14750</name>
</gene>
<evidence type="ECO:0008006" key="8">
    <source>
        <dbReference type="Google" id="ProtNLM"/>
    </source>
</evidence>
<feature type="transmembrane region" description="Helical" evidence="6">
    <location>
        <begin position="149"/>
        <end position="167"/>
    </location>
</feature>
<feature type="transmembrane region" description="Helical" evidence="6">
    <location>
        <begin position="276"/>
        <end position="294"/>
    </location>
</feature>
<feature type="transmembrane region" description="Helical" evidence="6">
    <location>
        <begin position="179"/>
        <end position="199"/>
    </location>
</feature>
<evidence type="ECO:0000256" key="5">
    <source>
        <dbReference type="SAM" id="MobiDB-lite"/>
    </source>
</evidence>
<feature type="region of interest" description="Disordered" evidence="5">
    <location>
        <begin position="301"/>
        <end position="349"/>
    </location>
</feature>
<feature type="transmembrane region" description="Helical" evidence="6">
    <location>
        <begin position="124"/>
        <end position="143"/>
    </location>
</feature>
<accession>A0A7S3K5F7</accession>
<dbReference type="InterPro" id="IPR050186">
    <property type="entry name" value="TPT_transporter"/>
</dbReference>
<dbReference type="AlphaFoldDB" id="A0A7S3K5F7"/>
<evidence type="ECO:0000256" key="4">
    <source>
        <dbReference type="ARBA" id="ARBA00023136"/>
    </source>
</evidence>
<evidence type="ECO:0000313" key="7">
    <source>
        <dbReference type="EMBL" id="CAE0373947.1"/>
    </source>
</evidence>
<dbReference type="PANTHER" id="PTHR11132">
    <property type="entry name" value="SOLUTE CARRIER FAMILY 35"/>
    <property type="match status" value="1"/>
</dbReference>
<sequence>MQVLFLAMGYSATSATLAVANKWALVKFPYSGTLTVLQFFFAAMCVRIFKACGVLEADALSIRKIRAFAPAVLMFYISIAANLRLLSNATVDTFIVARSIAPIFTQIGENIFFKTAPPSNRAMAALLMIAIGASGYALNNAAALAQVEVAVWALVYVLCVSTDMLVVKKVVTNVKLKPWGYVYYNNLIALALYPGWAMLTGEAKRLIKEPAFSRLTLPPTAFAVFASCAIGLGISYFGLNTRRALSATAFTVLGAACKFLSILINTLCWRHHAPPAAIPWLCVSLAGSIVYQQAISSSKQSTCKEPKSQQPTKKKKIHPLPLVSVFPNNSTNGHVTDDLSSGGEVRPSV</sequence>
<evidence type="ECO:0000256" key="2">
    <source>
        <dbReference type="ARBA" id="ARBA00022692"/>
    </source>
</evidence>
<feature type="transmembrane region" description="Helical" evidence="6">
    <location>
        <begin position="244"/>
        <end position="264"/>
    </location>
</feature>
<comment type="subcellular location">
    <subcellularLocation>
        <location evidence="1">Membrane</location>
        <topology evidence="1">Multi-pass membrane protein</topology>
    </subcellularLocation>
</comment>
<keyword evidence="4 6" id="KW-0472">Membrane</keyword>